<evidence type="ECO:0000259" key="10">
    <source>
        <dbReference type="PROSITE" id="PS50112"/>
    </source>
</evidence>
<dbReference type="PANTHER" id="PTHR43065:SF46">
    <property type="entry name" value="C4-DICARBOXYLATE TRANSPORT SENSOR PROTEIN DCTB"/>
    <property type="match status" value="1"/>
</dbReference>
<dbReference type="InterPro" id="IPR035965">
    <property type="entry name" value="PAS-like_dom_sf"/>
</dbReference>
<dbReference type="Pfam" id="PF00512">
    <property type="entry name" value="HisKA"/>
    <property type="match status" value="1"/>
</dbReference>
<dbReference type="InterPro" id="IPR036097">
    <property type="entry name" value="HisK_dim/P_sf"/>
</dbReference>
<dbReference type="SUPFAM" id="SSF47384">
    <property type="entry name" value="Homodimeric domain of signal transducing histidine kinase"/>
    <property type="match status" value="1"/>
</dbReference>
<feature type="domain" description="PAC" evidence="11">
    <location>
        <begin position="194"/>
        <end position="246"/>
    </location>
</feature>
<dbReference type="EC" id="2.7.13.3" evidence="2"/>
<evidence type="ECO:0000256" key="3">
    <source>
        <dbReference type="ARBA" id="ARBA00022553"/>
    </source>
</evidence>
<dbReference type="Pfam" id="PF13426">
    <property type="entry name" value="PAS_9"/>
    <property type="match status" value="1"/>
</dbReference>
<evidence type="ECO:0000259" key="11">
    <source>
        <dbReference type="PROSITE" id="PS50113"/>
    </source>
</evidence>
<dbReference type="CDD" id="cd00082">
    <property type="entry name" value="HisKA"/>
    <property type="match status" value="1"/>
</dbReference>
<dbReference type="PANTHER" id="PTHR43065">
    <property type="entry name" value="SENSOR HISTIDINE KINASE"/>
    <property type="match status" value="1"/>
</dbReference>
<evidence type="ECO:0000259" key="9">
    <source>
        <dbReference type="PROSITE" id="PS50109"/>
    </source>
</evidence>
<dbReference type="InterPro" id="IPR003594">
    <property type="entry name" value="HATPase_dom"/>
</dbReference>
<dbReference type="PROSITE" id="PS50109">
    <property type="entry name" value="HIS_KIN"/>
    <property type="match status" value="1"/>
</dbReference>
<dbReference type="Pfam" id="PF13188">
    <property type="entry name" value="PAS_8"/>
    <property type="match status" value="1"/>
</dbReference>
<dbReference type="InterPro" id="IPR000014">
    <property type="entry name" value="PAS"/>
</dbReference>
<dbReference type="Pfam" id="PF02518">
    <property type="entry name" value="HATPase_c"/>
    <property type="match status" value="1"/>
</dbReference>
<keyword evidence="4 12" id="KW-0808">Transferase</keyword>
<dbReference type="PRINTS" id="PR00344">
    <property type="entry name" value="BCTRLSENSOR"/>
</dbReference>
<comment type="catalytic activity">
    <reaction evidence="1">
        <text>ATP + protein L-histidine = ADP + protein N-phospho-L-histidine.</text>
        <dbReference type="EC" id="2.7.13.3"/>
    </reaction>
</comment>
<dbReference type="PROSITE" id="PS50113">
    <property type="entry name" value="PAC"/>
    <property type="match status" value="2"/>
</dbReference>
<feature type="domain" description="PAS" evidence="10">
    <location>
        <begin position="121"/>
        <end position="189"/>
    </location>
</feature>
<dbReference type="InterPro" id="IPR001610">
    <property type="entry name" value="PAC"/>
</dbReference>
<protein>
    <recommendedName>
        <fullName evidence="2">histidine kinase</fullName>
        <ecNumber evidence="2">2.7.13.3</ecNumber>
    </recommendedName>
</protein>
<dbReference type="Gene3D" id="3.30.450.20">
    <property type="entry name" value="PAS domain"/>
    <property type="match status" value="3"/>
</dbReference>
<feature type="domain" description="Histidine kinase" evidence="9">
    <location>
        <begin position="395"/>
        <end position="604"/>
    </location>
</feature>
<organism evidence="12">
    <name type="scientific">Uncultured Desulfatiglans sp</name>
    <dbReference type="NCBI Taxonomy" id="1748965"/>
    <lineage>
        <taxon>Bacteria</taxon>
        <taxon>Pseudomonadati</taxon>
        <taxon>Thermodesulfobacteriota</taxon>
        <taxon>Desulfobacteria</taxon>
        <taxon>Desulfatiglandales</taxon>
        <taxon>Desulfatiglandaceae</taxon>
        <taxon>Desulfatiglans</taxon>
        <taxon>environmental samples</taxon>
    </lineage>
</organism>
<dbReference type="InterPro" id="IPR036890">
    <property type="entry name" value="HATPase_C_sf"/>
</dbReference>
<dbReference type="InterPro" id="IPR004358">
    <property type="entry name" value="Sig_transdc_His_kin-like_C"/>
</dbReference>
<name>A0A653A434_UNCDX</name>
<dbReference type="PROSITE" id="PS50112">
    <property type="entry name" value="PAS"/>
    <property type="match status" value="3"/>
</dbReference>
<dbReference type="AlphaFoldDB" id="A0A653A434"/>
<evidence type="ECO:0000313" key="12">
    <source>
        <dbReference type="EMBL" id="VBB42708.1"/>
    </source>
</evidence>
<keyword evidence="6 12" id="KW-0418">Kinase</keyword>
<dbReference type="GO" id="GO:0005524">
    <property type="term" value="F:ATP binding"/>
    <property type="evidence" value="ECO:0007669"/>
    <property type="project" value="UniProtKB-KW"/>
</dbReference>
<evidence type="ECO:0000256" key="7">
    <source>
        <dbReference type="ARBA" id="ARBA00022840"/>
    </source>
</evidence>
<gene>
    <name evidence="12" type="ORF">TRIP_B210030</name>
</gene>
<evidence type="ECO:0000256" key="8">
    <source>
        <dbReference type="ARBA" id="ARBA00023012"/>
    </source>
</evidence>
<dbReference type="GO" id="GO:0006355">
    <property type="term" value="P:regulation of DNA-templated transcription"/>
    <property type="evidence" value="ECO:0007669"/>
    <property type="project" value="InterPro"/>
</dbReference>
<dbReference type="SMART" id="SM00091">
    <property type="entry name" value="PAS"/>
    <property type="match status" value="3"/>
</dbReference>
<proteinExistence type="predicted"/>
<keyword evidence="3" id="KW-0597">Phosphoprotein</keyword>
<dbReference type="SMART" id="SM00387">
    <property type="entry name" value="HATPase_c"/>
    <property type="match status" value="1"/>
</dbReference>
<evidence type="ECO:0000256" key="6">
    <source>
        <dbReference type="ARBA" id="ARBA00022777"/>
    </source>
</evidence>
<dbReference type="SUPFAM" id="SSF55874">
    <property type="entry name" value="ATPase domain of HSP90 chaperone/DNA topoisomerase II/histidine kinase"/>
    <property type="match status" value="1"/>
</dbReference>
<reference evidence="12" key="1">
    <citation type="submission" date="2018-07" db="EMBL/GenBank/DDBJ databases">
        <authorList>
            <consortium name="Genoscope - CEA"/>
            <person name="William W."/>
        </authorList>
    </citation>
    <scope>NUCLEOTIDE SEQUENCE</scope>
    <source>
        <strain evidence="12">IK1</strain>
    </source>
</reference>
<feature type="domain" description="PAS" evidence="10">
    <location>
        <begin position="247"/>
        <end position="301"/>
    </location>
</feature>
<dbReference type="SMART" id="SM00086">
    <property type="entry name" value="PAC"/>
    <property type="match status" value="2"/>
</dbReference>
<dbReference type="CDD" id="cd00130">
    <property type="entry name" value="PAS"/>
    <property type="match status" value="2"/>
</dbReference>
<evidence type="ECO:0000256" key="5">
    <source>
        <dbReference type="ARBA" id="ARBA00022741"/>
    </source>
</evidence>
<keyword evidence="7" id="KW-0067">ATP-binding</keyword>
<dbReference type="InterPro" id="IPR013767">
    <property type="entry name" value="PAS_fold"/>
</dbReference>
<evidence type="ECO:0000256" key="4">
    <source>
        <dbReference type="ARBA" id="ARBA00022679"/>
    </source>
</evidence>
<dbReference type="SUPFAM" id="SSF55785">
    <property type="entry name" value="PYP-like sensor domain (PAS domain)"/>
    <property type="match status" value="3"/>
</dbReference>
<dbReference type="Pfam" id="PF00989">
    <property type="entry name" value="PAS"/>
    <property type="match status" value="1"/>
</dbReference>
<keyword evidence="5" id="KW-0547">Nucleotide-binding</keyword>
<dbReference type="Gene3D" id="1.10.287.130">
    <property type="match status" value="1"/>
</dbReference>
<dbReference type="Gene3D" id="3.30.565.10">
    <property type="entry name" value="Histidine kinase-like ATPase, C-terminal domain"/>
    <property type="match status" value="1"/>
</dbReference>
<keyword evidence="8" id="KW-0902">Two-component regulatory system</keyword>
<dbReference type="InterPro" id="IPR000700">
    <property type="entry name" value="PAS-assoc_C"/>
</dbReference>
<dbReference type="SMART" id="SM00388">
    <property type="entry name" value="HisKA"/>
    <property type="match status" value="1"/>
</dbReference>
<evidence type="ECO:0000256" key="1">
    <source>
        <dbReference type="ARBA" id="ARBA00000085"/>
    </source>
</evidence>
<feature type="domain" description="PAC" evidence="11">
    <location>
        <begin position="323"/>
        <end position="375"/>
    </location>
</feature>
<dbReference type="InterPro" id="IPR005467">
    <property type="entry name" value="His_kinase_dom"/>
</dbReference>
<dbReference type="InterPro" id="IPR003661">
    <property type="entry name" value="HisK_dim/P_dom"/>
</dbReference>
<accession>A0A653A434</accession>
<feature type="domain" description="PAS" evidence="10">
    <location>
        <begin position="4"/>
        <end position="40"/>
    </location>
</feature>
<dbReference type="NCBIfam" id="TIGR00229">
    <property type="entry name" value="sensory_box"/>
    <property type="match status" value="2"/>
</dbReference>
<sequence>MDKEKRMLASIVESIDEGVYVIDPDFTVEYMNRTMIECFGQGVGQKCHKVLNDQDTLCPWCWAQETPLSKERRGEIYIPKVNRTFEVTEKPVTYLDGSQSRIRFFKDITDRKRREAELRLSEEKFRSLFEHVNVGVYISSKEGKFLDANKALLQMLGYESKEEFLNIDISRDLYVRPEDRVRFQQLIEREGFVKDYEVEFKRKDGNPIVVWVTGHLRHDHLGNVIGYEGINVDQTERYRMERKLKEAHDFLNKIIQSSPNPIMAADLTGRIILWNRAAEKTLGYLADETVGKMHISRIYPEGVARKIMKMIRSPEHGGKGLLQNHAMLYVRRDGQIIDGTLSAAMIYDDEGREVATVGSFVDMTERIGMERALHKIQEQLLQSEKLAAMGKLTSQIAHELNNPLYGIMNTLELLKTEIPPKNKRRRLLEMSLSETVRLADMLKKMLSFSKPDQEERCPTNPNQIIEELLLLHERILQENSIWIVRELADDVGEVYVSKNQMRQVILNMISNARDAMPGGGTLTFRTRRKGKQALIEIADTGQGIAEENVHRVFESFFTTKDSIKGVGLGLAVCYAFIQDHGGDITVQSKPNQGTTFTITLPAHKAENS</sequence>
<dbReference type="CDD" id="cd00075">
    <property type="entry name" value="HATPase"/>
    <property type="match status" value="1"/>
</dbReference>
<evidence type="ECO:0000256" key="2">
    <source>
        <dbReference type="ARBA" id="ARBA00012438"/>
    </source>
</evidence>
<dbReference type="GO" id="GO:0000155">
    <property type="term" value="F:phosphorelay sensor kinase activity"/>
    <property type="evidence" value="ECO:0007669"/>
    <property type="project" value="InterPro"/>
</dbReference>
<dbReference type="EMBL" id="UPXX01000014">
    <property type="protein sequence ID" value="VBB42708.1"/>
    <property type="molecule type" value="Genomic_DNA"/>
</dbReference>